<evidence type="ECO:0000259" key="2">
    <source>
        <dbReference type="Pfam" id="PF12708"/>
    </source>
</evidence>
<dbReference type="SMART" id="SM00710">
    <property type="entry name" value="PbH1"/>
    <property type="match status" value="11"/>
</dbReference>
<evidence type="ECO:0000313" key="3">
    <source>
        <dbReference type="EMBL" id="WNQ08996.1"/>
    </source>
</evidence>
<dbReference type="InterPro" id="IPR024535">
    <property type="entry name" value="RHGA/B-epi-like_pectate_lyase"/>
</dbReference>
<reference evidence="3 4" key="1">
    <citation type="submission" date="2022-02" db="EMBL/GenBank/DDBJ databases">
        <title>Paenibacillus sp. MBLB1776 Whole Genome Shotgun Sequencing.</title>
        <authorList>
            <person name="Hwang C.Y."/>
            <person name="Cho E.-S."/>
            <person name="Seo M.-J."/>
        </authorList>
    </citation>
    <scope>NUCLEOTIDE SEQUENCE [LARGE SCALE GENOMIC DNA]</scope>
    <source>
        <strain evidence="3 4">MBLB1776</strain>
    </source>
</reference>
<sequence>MLSNGKPSAEEVSNAPVVSSPPKSRITRREMLMSMGMAGAAALLYTVGSGTVHGDPDQTVTGSVYGNNGNGNGKKDNETLLTLAESDFCVAATIEEIRALTAPSADYLYMVRNPGQEGFFYYDTADTASADNIGTVLVSSSGARFKRIIGSDAYSVKWFGATGDGVTDDMQAIQKTIDTVSALGGGTVLLPRGTYIVSPSGTARIYLRNNVTISGEGSGSVIKVKDNAGDYGMVFGGLSSSPVSNVTITNLRIDQNPQNNLTCNISSSRTDSYYWQFAIALYNYENITIDNVRFDPNCGVNAITLNKITARNATITNCYFNFIMAKGDGQYDNSAIYINGRNHVVSNNIIVSAIGQKSRGGIETHCGSSVVSNNVVTGYYTGVNLQSSETSGEYSDMTVTNNSISNANQGIQLGPRLQYAIKNVTISGNTISLINSVHQRYLTTGISSAGGVAENGMFENITITGNTIEFEEEFTARPTFTEQGYGIGFLKESELRNIVISNNVIKNAPITGIRIGHSQKKNTAYNIVIQGNLIVNAGHYPANSELYRAGILLRSTVNGAKITGNLIADTYDAVKGMFSIRVNDLDGTFKDVEVTDNLITTKQGGLWFSVSPSVVTDAVKPVKYSSVFPPASGTFNQGDLLFLTNASVTSGQSPAGYKVTSTGTAGTLTGVTGSGATGQSVLTVNDSSGIKPEQWIRIQAGSQLRRVVRVSGNELRLNAALTADASGSPVSFAAPSFERFGTVGSQAALPDSTGLTVGQLEEEVNRLKQALRDYGVLSST</sequence>
<dbReference type="GO" id="GO:0016787">
    <property type="term" value="F:hydrolase activity"/>
    <property type="evidence" value="ECO:0007669"/>
    <property type="project" value="UniProtKB-KW"/>
</dbReference>
<evidence type="ECO:0000313" key="4">
    <source>
        <dbReference type="Proteomes" id="UP001305702"/>
    </source>
</evidence>
<evidence type="ECO:0000256" key="1">
    <source>
        <dbReference type="SAM" id="MobiDB-lite"/>
    </source>
</evidence>
<feature type="domain" description="Rhamnogalacturonase A/B/Epimerase-like pectate lyase" evidence="2">
    <location>
        <begin position="155"/>
        <end position="411"/>
    </location>
</feature>
<proteinExistence type="predicted"/>
<dbReference type="Pfam" id="PF12708">
    <property type="entry name" value="Pect-lyase_RHGA_epim"/>
    <property type="match status" value="1"/>
</dbReference>
<dbReference type="KEGG" id="paun:MJA45_15210"/>
<dbReference type="SUPFAM" id="SSF51126">
    <property type="entry name" value="Pectin lyase-like"/>
    <property type="match status" value="2"/>
</dbReference>
<dbReference type="InterPro" id="IPR011050">
    <property type="entry name" value="Pectin_lyase_fold/virulence"/>
</dbReference>
<keyword evidence="3" id="KW-0378">Hydrolase</keyword>
<dbReference type="InterPro" id="IPR006626">
    <property type="entry name" value="PbH1"/>
</dbReference>
<dbReference type="Proteomes" id="UP001305702">
    <property type="component" value="Chromosome"/>
</dbReference>
<dbReference type="AlphaFoldDB" id="A0AA96RD07"/>
<dbReference type="EMBL" id="CP130318">
    <property type="protein sequence ID" value="WNQ08996.1"/>
    <property type="molecule type" value="Genomic_DNA"/>
</dbReference>
<feature type="region of interest" description="Disordered" evidence="1">
    <location>
        <begin position="1"/>
        <end position="25"/>
    </location>
</feature>
<protein>
    <submittedName>
        <fullName evidence="3">Glycosyl hydrolase family 28-related protein</fullName>
    </submittedName>
</protein>
<dbReference type="InterPro" id="IPR012334">
    <property type="entry name" value="Pectin_lyas_fold"/>
</dbReference>
<gene>
    <name evidence="3" type="ORF">MJA45_15210</name>
</gene>
<organism evidence="3 4">
    <name type="scientific">Paenibacillus aurantius</name>
    <dbReference type="NCBI Taxonomy" id="2918900"/>
    <lineage>
        <taxon>Bacteria</taxon>
        <taxon>Bacillati</taxon>
        <taxon>Bacillota</taxon>
        <taxon>Bacilli</taxon>
        <taxon>Bacillales</taxon>
        <taxon>Paenibacillaceae</taxon>
        <taxon>Paenibacillus</taxon>
    </lineage>
</organism>
<keyword evidence="4" id="KW-1185">Reference proteome</keyword>
<accession>A0AA96RD07</accession>
<dbReference type="RefSeq" id="WP_315602763.1">
    <property type="nucleotide sequence ID" value="NZ_CP130318.1"/>
</dbReference>
<name>A0AA96RD07_9BACL</name>
<dbReference type="Gene3D" id="2.160.20.10">
    <property type="entry name" value="Single-stranded right-handed beta-helix, Pectin lyase-like"/>
    <property type="match status" value="2"/>
</dbReference>